<dbReference type="Gene3D" id="3.90.228.10">
    <property type="match status" value="1"/>
</dbReference>
<sequence>MLETAVLTPTATAASLKDDEAEKSATTANSLNKKKFDGDGLAFNGTIIGMKYLSIDRDEKMCLDSMFELKASRRDRGEPKQKIKLNLTMGGIKLIDDNTKTHIATHETERISFVVIDPRDTRSFGYIYHASDERLQLWAIKTERAATVTVRAIKEVFELTVEQLTNDEKAKAANKSTVMPSSSVSYPKQALQMQAPPQTASTASTTTQNVPVSMTSPDTYVSSQSSPAPVQSLNSTLAPLSTNDTNSPKLINVRKGDLTTEQSNVIVVCSSSQYLLDNILKAGGDTLKMSYDNESKQNSSALIAVVAGGQLLSKKVYFLPWRPNTDETLLCASLKKFVSDAIEKATAENYQSIAFPAIGCGQFGCSASLVAKTLVGEAFRLVAINAINVSFIVQPDKDSVFHEFQQQINLLRQLEKPSEIPTMSISIGKGMLLVEKGNITTQKVDAIVGSSSSEILKQAIIEAAGPEVKAAYETEYKNYPNAILISTIPGKLPCKRIFFLKWQPNPDDSKLRQSIVDFIWTVIQNVISHNYTSIAFPAIGCGKHGCSVDIIVKTMVQEIKKQLEMRDFSLTVKFMIQPEQQSIYDEFCKQVLTSEKAQGKPVEHKLPTTWVQSTDNRVRFVVSNNTDEYHSVVTNFDKTMKGKYTQIIQIERIQNERWFMQYLAHSEDFKKRLNSDTEKRLYHGCPQDAANLIIEDCFNRRIAYGVGVYFSSNAAYSHNYTTSNSNEERCMFVSRVLIGKTIKGDSSMKTRPLGFDSTTDGNHIFVTYHDAQSIAEYLITYK</sequence>
<keyword evidence="2 6" id="KW-0328">Glycosyltransferase</keyword>
<dbReference type="PROSITE" id="PS51059">
    <property type="entry name" value="PARP_CATALYTIC"/>
    <property type="match status" value="1"/>
</dbReference>
<keyword evidence="4 6" id="KW-0520">NAD</keyword>
<dbReference type="EMBL" id="CAJNRG010017958">
    <property type="protein sequence ID" value="CAF2243753.1"/>
    <property type="molecule type" value="Genomic_DNA"/>
</dbReference>
<dbReference type="InterPro" id="IPR012317">
    <property type="entry name" value="Poly(ADP-ribose)pol_cat_dom"/>
</dbReference>
<keyword evidence="3 6" id="KW-0808">Transferase</keyword>
<feature type="domain" description="Macro" evidence="10">
    <location>
        <begin position="238"/>
        <end position="408"/>
    </location>
</feature>
<evidence type="ECO:0000313" key="13">
    <source>
        <dbReference type="EMBL" id="CAF4190462.1"/>
    </source>
</evidence>
<dbReference type="Proteomes" id="UP000663856">
    <property type="component" value="Unassembled WGS sequence"/>
</dbReference>
<evidence type="ECO:0000256" key="3">
    <source>
        <dbReference type="ARBA" id="ARBA00022679"/>
    </source>
</evidence>
<feature type="compositionally biased region" description="Low complexity" evidence="7">
    <location>
        <begin position="221"/>
        <end position="232"/>
    </location>
</feature>
<evidence type="ECO:0000313" key="14">
    <source>
        <dbReference type="Proteomes" id="UP000663887"/>
    </source>
</evidence>
<feature type="region of interest" description="Disordered" evidence="7">
    <location>
        <begin position="195"/>
        <end position="232"/>
    </location>
</feature>
<dbReference type="InterPro" id="IPR052056">
    <property type="entry name" value="Mono-ARTD/PARP"/>
</dbReference>
<evidence type="ECO:0000256" key="4">
    <source>
        <dbReference type="ARBA" id="ARBA00023027"/>
    </source>
</evidence>
<dbReference type="EC" id="2.4.2.-" evidence="6"/>
<gene>
    <name evidence="13" type="ORF">UXM345_LOCUS27399</name>
    <name evidence="11" type="ORF">WKI299_LOCUS8178</name>
    <name evidence="12" type="ORF">XDN619_LOCUS34950</name>
</gene>
<dbReference type="InterPro" id="IPR006020">
    <property type="entry name" value="PTB/PI_dom"/>
</dbReference>
<protein>
    <recommendedName>
        <fullName evidence="6">Poly [ADP-ribose] polymerase</fullName>
        <shortName evidence="6">PARP</shortName>
        <ecNumber evidence="6">2.4.2.-</ecNumber>
    </recommendedName>
</protein>
<comment type="caution">
    <text evidence="12">The sequence shown here is derived from an EMBL/GenBank/DDBJ whole genome shotgun (WGS) entry which is preliminary data.</text>
</comment>
<evidence type="ECO:0000256" key="2">
    <source>
        <dbReference type="ARBA" id="ARBA00022676"/>
    </source>
</evidence>
<dbReference type="Gene3D" id="3.40.220.10">
    <property type="entry name" value="Leucine Aminopeptidase, subunit E, domain 1"/>
    <property type="match status" value="2"/>
</dbReference>
<comment type="subcellular location">
    <subcellularLocation>
        <location evidence="1">Nucleus</location>
    </subcellularLocation>
</comment>
<evidence type="ECO:0000259" key="10">
    <source>
        <dbReference type="PROSITE" id="PS51154"/>
    </source>
</evidence>
<feature type="domain" description="PARP catalytic" evidence="9">
    <location>
        <begin position="604"/>
        <end position="782"/>
    </location>
</feature>
<evidence type="ECO:0000256" key="1">
    <source>
        <dbReference type="ARBA" id="ARBA00004123"/>
    </source>
</evidence>
<dbReference type="PROSITE" id="PS01179">
    <property type="entry name" value="PID"/>
    <property type="match status" value="1"/>
</dbReference>
<dbReference type="SMART" id="SM00506">
    <property type="entry name" value="A1pp"/>
    <property type="match status" value="2"/>
</dbReference>
<dbReference type="SMART" id="SM00462">
    <property type="entry name" value="PTB"/>
    <property type="match status" value="1"/>
</dbReference>
<feature type="region of interest" description="Disordered" evidence="7">
    <location>
        <begin position="1"/>
        <end position="23"/>
    </location>
</feature>
<evidence type="ECO:0000256" key="7">
    <source>
        <dbReference type="SAM" id="MobiDB-lite"/>
    </source>
</evidence>
<dbReference type="EMBL" id="CAJOBF010005902">
    <property type="protein sequence ID" value="CAF4190462.1"/>
    <property type="molecule type" value="Genomic_DNA"/>
</dbReference>
<dbReference type="GO" id="GO:0005737">
    <property type="term" value="C:cytoplasm"/>
    <property type="evidence" value="ECO:0007669"/>
    <property type="project" value="TreeGrafter"/>
</dbReference>
<evidence type="ECO:0000259" key="9">
    <source>
        <dbReference type="PROSITE" id="PS51059"/>
    </source>
</evidence>
<dbReference type="GO" id="GO:0003950">
    <property type="term" value="F:NAD+ poly-ADP-ribosyltransferase activity"/>
    <property type="evidence" value="ECO:0007669"/>
    <property type="project" value="UniProtKB-UniRule"/>
</dbReference>
<proteinExistence type="predicted"/>
<feature type="compositionally biased region" description="Low complexity" evidence="7">
    <location>
        <begin position="195"/>
        <end position="208"/>
    </location>
</feature>
<name>A0A817A6X5_9BILA</name>
<reference evidence="12" key="1">
    <citation type="submission" date="2021-02" db="EMBL/GenBank/DDBJ databases">
        <authorList>
            <person name="Nowell W R."/>
        </authorList>
    </citation>
    <scope>NUCLEOTIDE SEQUENCE</scope>
</reference>
<dbReference type="Pfam" id="PF00640">
    <property type="entry name" value="PID"/>
    <property type="match status" value="1"/>
</dbReference>
<dbReference type="GO" id="GO:0010629">
    <property type="term" value="P:negative regulation of gene expression"/>
    <property type="evidence" value="ECO:0007669"/>
    <property type="project" value="TreeGrafter"/>
</dbReference>
<evidence type="ECO:0000256" key="5">
    <source>
        <dbReference type="ARBA" id="ARBA00023242"/>
    </source>
</evidence>
<dbReference type="EMBL" id="CAJNRF010002584">
    <property type="protein sequence ID" value="CAF2040026.1"/>
    <property type="molecule type" value="Genomic_DNA"/>
</dbReference>
<dbReference type="PANTHER" id="PTHR14453">
    <property type="entry name" value="PARP/ZINC FINGER CCCH TYPE DOMAIN CONTAINING PROTEIN"/>
    <property type="match status" value="1"/>
</dbReference>
<dbReference type="Pfam" id="PF01661">
    <property type="entry name" value="Macro"/>
    <property type="match status" value="2"/>
</dbReference>
<organism evidence="12 14">
    <name type="scientific">Rotaria magnacalcarata</name>
    <dbReference type="NCBI Taxonomy" id="392030"/>
    <lineage>
        <taxon>Eukaryota</taxon>
        <taxon>Metazoa</taxon>
        <taxon>Spiralia</taxon>
        <taxon>Gnathifera</taxon>
        <taxon>Rotifera</taxon>
        <taxon>Eurotatoria</taxon>
        <taxon>Bdelloidea</taxon>
        <taxon>Philodinida</taxon>
        <taxon>Philodinidae</taxon>
        <taxon>Rotaria</taxon>
    </lineage>
</organism>
<dbReference type="SUPFAM" id="SSF52949">
    <property type="entry name" value="Macro domain-like"/>
    <property type="match status" value="2"/>
</dbReference>
<accession>A0A817A6X5</accession>
<feature type="domain" description="Macro" evidence="10">
    <location>
        <begin position="419"/>
        <end position="592"/>
    </location>
</feature>
<dbReference type="InterPro" id="IPR002589">
    <property type="entry name" value="Macro_dom"/>
</dbReference>
<dbReference type="PANTHER" id="PTHR14453:SF67">
    <property type="entry name" value="POLY [ADP-RIBOSE] POLYMERASE"/>
    <property type="match status" value="1"/>
</dbReference>
<feature type="compositionally biased region" description="Polar residues" evidence="7">
    <location>
        <begin position="209"/>
        <end position="220"/>
    </location>
</feature>
<evidence type="ECO:0000313" key="11">
    <source>
        <dbReference type="EMBL" id="CAF2040026.1"/>
    </source>
</evidence>
<keyword evidence="5" id="KW-0539">Nucleus</keyword>
<dbReference type="SUPFAM" id="SSF56399">
    <property type="entry name" value="ADP-ribosylation"/>
    <property type="match status" value="1"/>
</dbReference>
<dbReference type="Proteomes" id="UP000663842">
    <property type="component" value="Unassembled WGS sequence"/>
</dbReference>
<dbReference type="InterPro" id="IPR011993">
    <property type="entry name" value="PH-like_dom_sf"/>
</dbReference>
<dbReference type="Gene3D" id="2.30.29.30">
    <property type="entry name" value="Pleckstrin-homology domain (PH domain)/Phosphotyrosine-binding domain (PTB)"/>
    <property type="match status" value="1"/>
</dbReference>
<evidence type="ECO:0000313" key="12">
    <source>
        <dbReference type="EMBL" id="CAF2243753.1"/>
    </source>
</evidence>
<dbReference type="GO" id="GO:0003714">
    <property type="term" value="F:transcription corepressor activity"/>
    <property type="evidence" value="ECO:0007669"/>
    <property type="project" value="TreeGrafter"/>
</dbReference>
<dbReference type="Pfam" id="PF00644">
    <property type="entry name" value="PARP"/>
    <property type="match status" value="1"/>
</dbReference>
<dbReference type="InterPro" id="IPR043472">
    <property type="entry name" value="Macro_dom-like"/>
</dbReference>
<dbReference type="PROSITE" id="PS51154">
    <property type="entry name" value="MACRO"/>
    <property type="match status" value="2"/>
</dbReference>
<dbReference type="GO" id="GO:0005634">
    <property type="term" value="C:nucleus"/>
    <property type="evidence" value="ECO:0007669"/>
    <property type="project" value="UniProtKB-SubCell"/>
</dbReference>
<dbReference type="AlphaFoldDB" id="A0A817A6X5"/>
<evidence type="ECO:0000256" key="6">
    <source>
        <dbReference type="RuleBase" id="RU362114"/>
    </source>
</evidence>
<dbReference type="Proteomes" id="UP000663887">
    <property type="component" value="Unassembled WGS sequence"/>
</dbReference>
<feature type="domain" description="PID" evidence="8">
    <location>
        <begin position="80"/>
        <end position="170"/>
    </location>
</feature>
<evidence type="ECO:0000259" key="8">
    <source>
        <dbReference type="PROSITE" id="PS01179"/>
    </source>
</evidence>
<dbReference type="SUPFAM" id="SSF50729">
    <property type="entry name" value="PH domain-like"/>
    <property type="match status" value="1"/>
</dbReference>